<proteinExistence type="predicted"/>
<feature type="region of interest" description="Disordered" evidence="4">
    <location>
        <begin position="292"/>
        <end position="326"/>
    </location>
</feature>
<feature type="domain" description="FAD-binding PCMH-type" evidence="5">
    <location>
        <begin position="32"/>
        <end position="207"/>
    </location>
</feature>
<dbReference type="InterPro" id="IPR036318">
    <property type="entry name" value="FAD-bd_PCMH-like_sf"/>
</dbReference>
<dbReference type="InterPro" id="IPR005107">
    <property type="entry name" value="CO_DH_flav_C"/>
</dbReference>
<protein>
    <submittedName>
        <fullName evidence="6">Carbon-monoxide dehydrogenase medium subunit</fullName>
    </submittedName>
</protein>
<feature type="region of interest" description="Disordered" evidence="4">
    <location>
        <begin position="11"/>
        <end position="31"/>
    </location>
</feature>
<reference evidence="7" key="1">
    <citation type="submission" date="2016-10" db="EMBL/GenBank/DDBJ databases">
        <authorList>
            <person name="Varghese N."/>
            <person name="Submissions S."/>
        </authorList>
    </citation>
    <scope>NUCLEOTIDE SEQUENCE [LARGE SCALE GENOMIC DNA]</scope>
    <source>
        <strain evidence="7">CGMCC 1.10121</strain>
    </source>
</reference>
<dbReference type="InterPro" id="IPR002346">
    <property type="entry name" value="Mopterin_DH_FAD-bd"/>
</dbReference>
<dbReference type="InterPro" id="IPR051312">
    <property type="entry name" value="Diverse_Substr_Oxidored"/>
</dbReference>
<evidence type="ECO:0000313" key="7">
    <source>
        <dbReference type="Proteomes" id="UP000199126"/>
    </source>
</evidence>
<evidence type="ECO:0000259" key="5">
    <source>
        <dbReference type="PROSITE" id="PS51387"/>
    </source>
</evidence>
<dbReference type="EMBL" id="FODV01000028">
    <property type="protein sequence ID" value="SEP26006.1"/>
    <property type="molecule type" value="Genomic_DNA"/>
</dbReference>
<dbReference type="SUPFAM" id="SSF56176">
    <property type="entry name" value="FAD-binding/transporter-associated domain-like"/>
    <property type="match status" value="1"/>
</dbReference>
<feature type="compositionally biased region" description="Gly residues" evidence="4">
    <location>
        <begin position="16"/>
        <end position="29"/>
    </location>
</feature>
<dbReference type="SMART" id="SM01092">
    <property type="entry name" value="CO_deh_flav_C"/>
    <property type="match status" value="1"/>
</dbReference>
<dbReference type="InterPro" id="IPR016169">
    <property type="entry name" value="FAD-bd_PCMH_sub2"/>
</dbReference>
<name>A0A1H8WEF7_9EURY</name>
<feature type="compositionally biased region" description="Basic and acidic residues" evidence="4">
    <location>
        <begin position="294"/>
        <end position="317"/>
    </location>
</feature>
<keyword evidence="1" id="KW-0285">Flavoprotein</keyword>
<gene>
    <name evidence="6" type="ORF">SAMN04487948_12827</name>
</gene>
<dbReference type="InterPro" id="IPR016167">
    <property type="entry name" value="FAD-bd_PCMH_sub1"/>
</dbReference>
<dbReference type="Gene3D" id="3.30.43.10">
    <property type="entry name" value="Uridine Diphospho-n-acetylenolpyruvylglucosamine Reductase, domain 2"/>
    <property type="match status" value="1"/>
</dbReference>
<keyword evidence="2" id="KW-0274">FAD</keyword>
<evidence type="ECO:0000256" key="1">
    <source>
        <dbReference type="ARBA" id="ARBA00022630"/>
    </source>
</evidence>
<keyword evidence="3" id="KW-0560">Oxidoreductase</keyword>
<accession>A0A1H8WEF7</accession>
<dbReference type="Gene3D" id="3.30.390.50">
    <property type="entry name" value="CO dehydrogenase flavoprotein, C-terminal domain"/>
    <property type="match status" value="1"/>
</dbReference>
<dbReference type="GO" id="GO:0016491">
    <property type="term" value="F:oxidoreductase activity"/>
    <property type="evidence" value="ECO:0007669"/>
    <property type="project" value="UniProtKB-KW"/>
</dbReference>
<dbReference type="Gene3D" id="3.30.465.10">
    <property type="match status" value="1"/>
</dbReference>
<dbReference type="PANTHER" id="PTHR42659">
    <property type="entry name" value="XANTHINE DEHYDROGENASE SUBUNIT C-RELATED"/>
    <property type="match status" value="1"/>
</dbReference>
<evidence type="ECO:0000313" key="6">
    <source>
        <dbReference type="EMBL" id="SEP26006.1"/>
    </source>
</evidence>
<dbReference type="AlphaFoldDB" id="A0A1H8WEF7"/>
<evidence type="ECO:0000256" key="4">
    <source>
        <dbReference type="SAM" id="MobiDB-lite"/>
    </source>
</evidence>
<dbReference type="PANTHER" id="PTHR42659:SF2">
    <property type="entry name" value="XANTHINE DEHYDROGENASE SUBUNIT C-RELATED"/>
    <property type="match status" value="1"/>
</dbReference>
<dbReference type="SUPFAM" id="SSF55447">
    <property type="entry name" value="CO dehydrogenase flavoprotein C-terminal domain-like"/>
    <property type="match status" value="1"/>
</dbReference>
<dbReference type="Proteomes" id="UP000199126">
    <property type="component" value="Unassembled WGS sequence"/>
</dbReference>
<dbReference type="InterPro" id="IPR016166">
    <property type="entry name" value="FAD-bd_PCMH"/>
</dbReference>
<sequence>MLFIIDTYQYESSSHSGGGVPPTDGSGGGRRMKPATFEYHRPTTVAEATALLAEHHDAELMAGNQSLGIIMANRLATPNHLVDINDLDELAYVDVDDDTVSVGALTRHRDIAASADLQAAMPMFSAAAEQIAGPSVRNLGTLGGSIAEADPAGNYPTVLAALDGELHITSSEGERTVDAADYFIAYMFTDLAEDELITGVSVSRDPFPTDRTGMAFLEQKPATQTWPTISAGTAIRVDDADADDPVVEEARVALANAADVPLRVEAAEEAVEGEPLSEETLAAAAEAAVAEARPGGELHADEEYKRELAGEYTKRSLETSYDNAQH</sequence>
<dbReference type="PROSITE" id="PS51387">
    <property type="entry name" value="FAD_PCMH"/>
    <property type="match status" value="1"/>
</dbReference>
<keyword evidence="7" id="KW-1185">Reference proteome</keyword>
<dbReference type="Pfam" id="PF03450">
    <property type="entry name" value="CO_deh_flav_C"/>
    <property type="match status" value="1"/>
</dbReference>
<organism evidence="6 7">
    <name type="scientific">Halogranum amylolyticum</name>
    <dbReference type="NCBI Taxonomy" id="660520"/>
    <lineage>
        <taxon>Archaea</taxon>
        <taxon>Methanobacteriati</taxon>
        <taxon>Methanobacteriota</taxon>
        <taxon>Stenosarchaea group</taxon>
        <taxon>Halobacteria</taxon>
        <taxon>Halobacteriales</taxon>
        <taxon>Haloferacaceae</taxon>
    </lineage>
</organism>
<evidence type="ECO:0000256" key="2">
    <source>
        <dbReference type="ARBA" id="ARBA00022827"/>
    </source>
</evidence>
<dbReference type="GO" id="GO:0071949">
    <property type="term" value="F:FAD binding"/>
    <property type="evidence" value="ECO:0007669"/>
    <property type="project" value="InterPro"/>
</dbReference>
<dbReference type="InterPro" id="IPR036683">
    <property type="entry name" value="CO_DH_flav_C_dom_sf"/>
</dbReference>
<evidence type="ECO:0000256" key="3">
    <source>
        <dbReference type="ARBA" id="ARBA00023002"/>
    </source>
</evidence>
<dbReference type="Pfam" id="PF00941">
    <property type="entry name" value="FAD_binding_5"/>
    <property type="match status" value="1"/>
</dbReference>